<evidence type="ECO:0000256" key="2">
    <source>
        <dbReference type="ARBA" id="ARBA00005581"/>
    </source>
</evidence>
<comment type="similarity">
    <text evidence="2 6">Belongs to the plant self-incompatibility (S1) protein family.</text>
</comment>
<keyword evidence="3 6" id="KW-0713">Self-incompatibility</keyword>
<keyword evidence="9" id="KW-1185">Reference proteome</keyword>
<dbReference type="PROSITE" id="PS50835">
    <property type="entry name" value="IG_LIKE"/>
    <property type="match status" value="1"/>
</dbReference>
<dbReference type="GO" id="GO:0060320">
    <property type="term" value="P:rejection of self pollen"/>
    <property type="evidence" value="ECO:0007669"/>
    <property type="project" value="UniProtKB-KW"/>
</dbReference>
<feature type="signal peptide" evidence="6">
    <location>
        <begin position="1"/>
        <end position="20"/>
    </location>
</feature>
<organism evidence="8 9">
    <name type="scientific">Sphenostylis stenocarpa</name>
    <dbReference type="NCBI Taxonomy" id="92480"/>
    <lineage>
        <taxon>Eukaryota</taxon>
        <taxon>Viridiplantae</taxon>
        <taxon>Streptophyta</taxon>
        <taxon>Embryophyta</taxon>
        <taxon>Tracheophyta</taxon>
        <taxon>Spermatophyta</taxon>
        <taxon>Magnoliopsida</taxon>
        <taxon>eudicotyledons</taxon>
        <taxon>Gunneridae</taxon>
        <taxon>Pentapetalae</taxon>
        <taxon>rosids</taxon>
        <taxon>fabids</taxon>
        <taxon>Fabales</taxon>
        <taxon>Fabaceae</taxon>
        <taxon>Papilionoideae</taxon>
        <taxon>50 kb inversion clade</taxon>
        <taxon>NPAAA clade</taxon>
        <taxon>indigoferoid/millettioid clade</taxon>
        <taxon>Phaseoleae</taxon>
        <taxon>Sphenostylis</taxon>
    </lineage>
</organism>
<evidence type="ECO:0000256" key="6">
    <source>
        <dbReference type="RuleBase" id="RU367044"/>
    </source>
</evidence>
<evidence type="ECO:0000313" key="9">
    <source>
        <dbReference type="Proteomes" id="UP001189624"/>
    </source>
</evidence>
<dbReference type="InterPro" id="IPR010264">
    <property type="entry name" value="Self-incomp_S1"/>
</dbReference>
<name>A0AA86W5A0_9FABA</name>
<evidence type="ECO:0000313" key="8">
    <source>
        <dbReference type="EMBL" id="CAJ1978878.1"/>
    </source>
</evidence>
<gene>
    <name evidence="8" type="ORF">AYBTSS11_LOCUS31082</name>
</gene>
<dbReference type="GO" id="GO:0005576">
    <property type="term" value="C:extracellular region"/>
    <property type="evidence" value="ECO:0007669"/>
    <property type="project" value="UniProtKB-SubCell"/>
</dbReference>
<feature type="chain" id="PRO_5041515045" description="S-protein homolog" evidence="6">
    <location>
        <begin position="21"/>
        <end position="118"/>
    </location>
</feature>
<dbReference type="AlphaFoldDB" id="A0AA86W5A0"/>
<dbReference type="Gramene" id="rna-AYBTSS11_LOCUS31082">
    <property type="protein sequence ID" value="CAJ1978878.1"/>
    <property type="gene ID" value="gene-AYBTSS11_LOCUS31082"/>
</dbReference>
<evidence type="ECO:0000259" key="7">
    <source>
        <dbReference type="PROSITE" id="PS50835"/>
    </source>
</evidence>
<dbReference type="Proteomes" id="UP001189624">
    <property type="component" value="Chromosome 11"/>
</dbReference>
<reference evidence="8" key="1">
    <citation type="submission" date="2023-10" db="EMBL/GenBank/DDBJ databases">
        <authorList>
            <person name="Domelevo Entfellner J.-B."/>
        </authorList>
    </citation>
    <scope>NUCLEOTIDE SEQUENCE</scope>
</reference>
<comment type="subcellular location">
    <subcellularLocation>
        <location evidence="1 6">Secreted</location>
    </subcellularLocation>
</comment>
<sequence length="118" mass="13762">MFMSTRTVILFWLLMQPSSSVVIWPKTTVIVTNNLEDGQDLLLHCQSADDDLGMQHLRPNASFSWSFHVNVIGTTLFHCSFQWKDVLHNFTVFKAARDVKLCSRFRRKNEFDSEFVYA</sequence>
<evidence type="ECO:0000256" key="3">
    <source>
        <dbReference type="ARBA" id="ARBA00022471"/>
    </source>
</evidence>
<accession>A0AA86W5A0</accession>
<dbReference type="PANTHER" id="PTHR31232:SF43">
    <property type="entry name" value="S-PROTEIN HOMOLOG 29-RELATED"/>
    <property type="match status" value="1"/>
</dbReference>
<dbReference type="Pfam" id="PF05938">
    <property type="entry name" value="Self-incomp_S1"/>
    <property type="match status" value="1"/>
</dbReference>
<feature type="domain" description="Ig-like" evidence="7">
    <location>
        <begin position="25"/>
        <end position="65"/>
    </location>
</feature>
<keyword evidence="4 6" id="KW-0964">Secreted</keyword>
<keyword evidence="5 6" id="KW-0732">Signal</keyword>
<dbReference type="EMBL" id="OY731408">
    <property type="protein sequence ID" value="CAJ1978878.1"/>
    <property type="molecule type" value="Genomic_DNA"/>
</dbReference>
<dbReference type="PANTHER" id="PTHR31232">
    <property type="match status" value="1"/>
</dbReference>
<evidence type="ECO:0000256" key="1">
    <source>
        <dbReference type="ARBA" id="ARBA00004613"/>
    </source>
</evidence>
<protein>
    <recommendedName>
        <fullName evidence="6">S-protein homolog</fullName>
    </recommendedName>
</protein>
<evidence type="ECO:0000256" key="4">
    <source>
        <dbReference type="ARBA" id="ARBA00022525"/>
    </source>
</evidence>
<evidence type="ECO:0000256" key="5">
    <source>
        <dbReference type="ARBA" id="ARBA00022729"/>
    </source>
</evidence>
<proteinExistence type="inferred from homology"/>
<dbReference type="InterPro" id="IPR007110">
    <property type="entry name" value="Ig-like_dom"/>
</dbReference>